<organism evidence="3 4">
    <name type="scientific">Cyclotella atomus</name>
    <dbReference type="NCBI Taxonomy" id="382360"/>
    <lineage>
        <taxon>Eukaryota</taxon>
        <taxon>Sar</taxon>
        <taxon>Stramenopiles</taxon>
        <taxon>Ochrophyta</taxon>
        <taxon>Bacillariophyta</taxon>
        <taxon>Coscinodiscophyceae</taxon>
        <taxon>Thalassiosirophycidae</taxon>
        <taxon>Stephanodiscales</taxon>
        <taxon>Stephanodiscaceae</taxon>
        <taxon>Cyclotella</taxon>
    </lineage>
</organism>
<accession>A0ABD3N2J6</accession>
<evidence type="ECO:0000256" key="1">
    <source>
        <dbReference type="SAM" id="MobiDB-lite"/>
    </source>
</evidence>
<feature type="signal peptide" evidence="2">
    <location>
        <begin position="1"/>
        <end position="17"/>
    </location>
</feature>
<comment type="caution">
    <text evidence="3">The sequence shown here is derived from an EMBL/GenBank/DDBJ whole genome shotgun (WGS) entry which is preliminary data.</text>
</comment>
<protein>
    <recommendedName>
        <fullName evidence="5">Secreted protein</fullName>
    </recommendedName>
</protein>
<name>A0ABD3N2J6_9STRA</name>
<evidence type="ECO:0008006" key="5">
    <source>
        <dbReference type="Google" id="ProtNLM"/>
    </source>
</evidence>
<feature type="region of interest" description="Disordered" evidence="1">
    <location>
        <begin position="32"/>
        <end position="60"/>
    </location>
</feature>
<gene>
    <name evidence="3" type="ORF">ACHAWO_007958</name>
</gene>
<sequence length="60" mass="6526">MMVVTWFIASFLPASSGVFNSATRLHQTNPIPFSTEASRHTTETTSFAHGKVQGETSPND</sequence>
<keyword evidence="4" id="KW-1185">Reference proteome</keyword>
<proteinExistence type="predicted"/>
<evidence type="ECO:0000313" key="4">
    <source>
        <dbReference type="Proteomes" id="UP001530400"/>
    </source>
</evidence>
<keyword evidence="2" id="KW-0732">Signal</keyword>
<dbReference type="EMBL" id="JALLPJ020001334">
    <property type="protein sequence ID" value="KAL3769286.1"/>
    <property type="molecule type" value="Genomic_DNA"/>
</dbReference>
<dbReference type="Proteomes" id="UP001530400">
    <property type="component" value="Unassembled WGS sequence"/>
</dbReference>
<dbReference type="AlphaFoldDB" id="A0ABD3N2J6"/>
<evidence type="ECO:0000256" key="2">
    <source>
        <dbReference type="SAM" id="SignalP"/>
    </source>
</evidence>
<reference evidence="3 4" key="1">
    <citation type="submission" date="2024-10" db="EMBL/GenBank/DDBJ databases">
        <title>Updated reference genomes for cyclostephanoid diatoms.</title>
        <authorList>
            <person name="Roberts W.R."/>
            <person name="Alverson A.J."/>
        </authorList>
    </citation>
    <scope>NUCLEOTIDE SEQUENCE [LARGE SCALE GENOMIC DNA]</scope>
    <source>
        <strain evidence="3 4">AJA010-31</strain>
    </source>
</reference>
<feature type="chain" id="PRO_5044879471" description="Secreted protein" evidence="2">
    <location>
        <begin position="18"/>
        <end position="60"/>
    </location>
</feature>
<evidence type="ECO:0000313" key="3">
    <source>
        <dbReference type="EMBL" id="KAL3769286.1"/>
    </source>
</evidence>